<organism evidence="4 5">
    <name type="scientific">Clostridium disporicum</name>
    <dbReference type="NCBI Taxonomy" id="84024"/>
    <lineage>
        <taxon>Bacteria</taxon>
        <taxon>Bacillati</taxon>
        <taxon>Bacillota</taxon>
        <taxon>Clostridia</taxon>
        <taxon>Eubacteriales</taxon>
        <taxon>Clostridiaceae</taxon>
        <taxon>Clostridium</taxon>
    </lineage>
</organism>
<accession>A0A173YZR3</accession>
<evidence type="ECO:0000259" key="3">
    <source>
        <dbReference type="Pfam" id="PF26514"/>
    </source>
</evidence>
<feature type="signal peptide" evidence="2">
    <location>
        <begin position="1"/>
        <end position="27"/>
    </location>
</feature>
<reference evidence="4 5" key="1">
    <citation type="submission" date="2015-09" db="EMBL/GenBank/DDBJ databases">
        <authorList>
            <consortium name="Pathogen Informatics"/>
        </authorList>
    </citation>
    <scope>NUCLEOTIDE SEQUENCE [LARGE SCALE GENOMIC DNA]</scope>
    <source>
        <strain evidence="4 5">2789STDY5834855</strain>
    </source>
</reference>
<evidence type="ECO:0000313" key="4">
    <source>
        <dbReference type="EMBL" id="CUO70881.1"/>
    </source>
</evidence>
<protein>
    <recommendedName>
        <fullName evidence="3">DUF8173 domain-containing protein</fullName>
    </recommendedName>
</protein>
<dbReference type="Pfam" id="PF26514">
    <property type="entry name" value="DUF8173"/>
    <property type="match status" value="1"/>
</dbReference>
<feature type="chain" id="PRO_5009820163" description="DUF8173 domain-containing protein" evidence="2">
    <location>
        <begin position="28"/>
        <end position="360"/>
    </location>
</feature>
<keyword evidence="2" id="KW-0732">Signal</keyword>
<dbReference type="Proteomes" id="UP000095558">
    <property type="component" value="Unassembled WGS sequence"/>
</dbReference>
<dbReference type="AlphaFoldDB" id="A0A173YZR3"/>
<keyword evidence="1" id="KW-1133">Transmembrane helix</keyword>
<name>A0A173YZR3_9CLOT</name>
<dbReference type="OrthoDB" id="1751454at2"/>
<feature type="transmembrane region" description="Helical" evidence="1">
    <location>
        <begin position="251"/>
        <end position="280"/>
    </location>
</feature>
<sequence length="360" mass="39015">MRVNLKRFILFAIGFLLVSSFSFSVYADTLDSASNKFFTNNNINETLDAQSDVYAIGNNLKFAGKVEADILAAGNNITIETESVGGSIRVAGATILINSNVERNINAAAASVEIKEGTKAKGIYVASGDVNFNGEAEDLFVNADTVTINGTVTGNVKVNCSKLIIGENARVDGTFEVRGEEEPIILGDFDSSKITFDKIITDYDNESLFAGINIAGKIISLITAIIFCILITLFCSRYNNRACEKLEHRGWLPFLIGFATLIVLPIAAVLLCITIVGIPISVISLIIYGILIYLAPVFTGIILGRFILKNMNEYLSAIIFTLIVKIITFIPYVGGISLFICVLLSLGVFIQNTFEAINDK</sequence>
<evidence type="ECO:0000313" key="5">
    <source>
        <dbReference type="Proteomes" id="UP000095558"/>
    </source>
</evidence>
<proteinExistence type="predicted"/>
<evidence type="ECO:0000256" key="1">
    <source>
        <dbReference type="SAM" id="Phobius"/>
    </source>
</evidence>
<gene>
    <name evidence="4" type="ORF">ERS852470_03129</name>
</gene>
<dbReference type="InterPro" id="IPR058486">
    <property type="entry name" value="DUF8173"/>
</dbReference>
<dbReference type="GeneID" id="83010334"/>
<feature type="transmembrane region" description="Helical" evidence="1">
    <location>
        <begin position="218"/>
        <end position="239"/>
    </location>
</feature>
<feature type="domain" description="DUF8173" evidence="3">
    <location>
        <begin position="218"/>
        <end position="351"/>
    </location>
</feature>
<keyword evidence="1" id="KW-0472">Membrane</keyword>
<feature type="transmembrane region" description="Helical" evidence="1">
    <location>
        <begin position="329"/>
        <end position="350"/>
    </location>
</feature>
<evidence type="ECO:0000256" key="2">
    <source>
        <dbReference type="SAM" id="SignalP"/>
    </source>
</evidence>
<feature type="transmembrane region" description="Helical" evidence="1">
    <location>
        <begin position="286"/>
        <end position="308"/>
    </location>
</feature>
<dbReference type="EMBL" id="CYZV01000042">
    <property type="protein sequence ID" value="CUO70881.1"/>
    <property type="molecule type" value="Genomic_DNA"/>
</dbReference>
<dbReference type="RefSeq" id="WP_042393621.1">
    <property type="nucleotide sequence ID" value="NZ_CYYT01000003.1"/>
</dbReference>
<keyword evidence="1" id="KW-0812">Transmembrane</keyword>